<dbReference type="STRING" id="1265861.BCAMP_06862"/>
<evidence type="ECO:0000313" key="2">
    <source>
        <dbReference type="Proteomes" id="UP000019243"/>
    </source>
</evidence>
<dbReference type="Proteomes" id="UP000019243">
    <property type="component" value="Unassembled WGS sequence"/>
</dbReference>
<accession>W7CSI0</accession>
<comment type="caution">
    <text evidence="1">The sequence shown here is derived from an EMBL/GenBank/DDBJ whole genome shotgun (WGS) entry which is preliminary data.</text>
</comment>
<dbReference type="Pfam" id="PF11372">
    <property type="entry name" value="DUF3173"/>
    <property type="match status" value="1"/>
</dbReference>
<sequence length="69" mass="7608">MNIPLINKQGLINLGYGHCTAERIIKQTKAQLVEEGITFYDNKRLGLVPVITVEGMLGIKIPLELEGVC</sequence>
<keyword evidence="2" id="KW-1185">Reference proteome</keyword>
<protein>
    <submittedName>
        <fullName evidence="1">Hyptothetic protein</fullName>
    </submittedName>
</protein>
<evidence type="ECO:0000313" key="1">
    <source>
        <dbReference type="EMBL" id="EUJ39635.1"/>
    </source>
</evidence>
<dbReference type="RefSeq" id="WP_035314547.1">
    <property type="nucleotide sequence ID" value="NZ_AODH01000025.1"/>
</dbReference>
<gene>
    <name evidence="1" type="ORF">BCAMP_06862</name>
</gene>
<dbReference type="EMBL" id="AODH01000025">
    <property type="protein sequence ID" value="EUJ39635.1"/>
    <property type="molecule type" value="Genomic_DNA"/>
</dbReference>
<name>W7CSI0_9LIST</name>
<dbReference type="AlphaFoldDB" id="W7CSI0"/>
<proteinExistence type="predicted"/>
<reference evidence="1 2" key="1">
    <citation type="submission" date="2012-12" db="EMBL/GenBank/DDBJ databases">
        <title>Novel taxa of Listeriaceae from agricultural environments in the United States.</title>
        <authorList>
            <person name="den Bakker H.C."/>
            <person name="Allred A."/>
            <person name="Warchocki S."/>
            <person name="Wright E.M."/>
            <person name="Burrell A."/>
            <person name="Nightingale K.K."/>
            <person name="Kephart D."/>
            <person name="Wiedmann M."/>
        </authorList>
    </citation>
    <scope>NUCLEOTIDE SEQUENCE [LARGE SCALE GENOMIC DNA]</scope>
    <source>
        <strain evidence="1 2">FSL F6-1037</strain>
    </source>
</reference>
<organism evidence="1 2">
    <name type="scientific">Brochothrix campestris FSL F6-1037</name>
    <dbReference type="NCBI Taxonomy" id="1265861"/>
    <lineage>
        <taxon>Bacteria</taxon>
        <taxon>Bacillati</taxon>
        <taxon>Bacillota</taxon>
        <taxon>Bacilli</taxon>
        <taxon>Bacillales</taxon>
        <taxon>Listeriaceae</taxon>
        <taxon>Brochothrix</taxon>
    </lineage>
</organism>
<dbReference type="InterPro" id="IPR021512">
    <property type="entry name" value="DUF3173"/>
</dbReference>